<dbReference type="GO" id="GO:0006310">
    <property type="term" value="P:DNA recombination"/>
    <property type="evidence" value="ECO:0007669"/>
    <property type="project" value="UniProtKB-KW"/>
</dbReference>
<organism evidence="4 5">
    <name type="scientific">Actinomadura bangladeshensis</name>
    <dbReference type="NCBI Taxonomy" id="453573"/>
    <lineage>
        <taxon>Bacteria</taxon>
        <taxon>Bacillati</taxon>
        <taxon>Actinomycetota</taxon>
        <taxon>Actinomycetes</taxon>
        <taxon>Streptosporangiales</taxon>
        <taxon>Thermomonosporaceae</taxon>
        <taxon>Actinomadura</taxon>
    </lineage>
</organism>
<dbReference type="PROSITE" id="PS51898">
    <property type="entry name" value="TYR_RECOMBINASE"/>
    <property type="match status" value="1"/>
</dbReference>
<protein>
    <recommendedName>
        <fullName evidence="3">Tyr recombinase domain-containing protein</fullName>
    </recommendedName>
</protein>
<dbReference type="AlphaFoldDB" id="A0A4R4NS28"/>
<evidence type="ECO:0000256" key="2">
    <source>
        <dbReference type="SAM" id="MobiDB-lite"/>
    </source>
</evidence>
<feature type="domain" description="Tyr recombinase" evidence="3">
    <location>
        <begin position="1"/>
        <end position="150"/>
    </location>
</feature>
<evidence type="ECO:0000313" key="4">
    <source>
        <dbReference type="EMBL" id="TDC12195.1"/>
    </source>
</evidence>
<proteinExistence type="predicted"/>
<dbReference type="GO" id="GO:0003677">
    <property type="term" value="F:DNA binding"/>
    <property type="evidence" value="ECO:0007669"/>
    <property type="project" value="InterPro"/>
</dbReference>
<dbReference type="Gene3D" id="1.10.443.10">
    <property type="entry name" value="Intergrase catalytic core"/>
    <property type="match status" value="1"/>
</dbReference>
<dbReference type="GO" id="GO:0015074">
    <property type="term" value="P:DNA integration"/>
    <property type="evidence" value="ECO:0007669"/>
    <property type="project" value="InterPro"/>
</dbReference>
<keyword evidence="1" id="KW-0233">DNA recombination</keyword>
<accession>A0A4R4NS28</accession>
<feature type="region of interest" description="Disordered" evidence="2">
    <location>
        <begin position="1"/>
        <end position="33"/>
    </location>
</feature>
<dbReference type="Proteomes" id="UP000295431">
    <property type="component" value="Unassembled WGS sequence"/>
</dbReference>
<dbReference type="SUPFAM" id="SSF56349">
    <property type="entry name" value="DNA breaking-rejoining enzymes"/>
    <property type="match status" value="1"/>
</dbReference>
<name>A0A4R4NS28_9ACTN</name>
<feature type="compositionally biased region" description="Low complexity" evidence="2">
    <location>
        <begin position="181"/>
        <end position="201"/>
    </location>
</feature>
<dbReference type="EMBL" id="SMJW01000140">
    <property type="protein sequence ID" value="TDC12195.1"/>
    <property type="molecule type" value="Genomic_DNA"/>
</dbReference>
<dbReference type="Pfam" id="PF00589">
    <property type="entry name" value="Phage_integrase"/>
    <property type="match status" value="1"/>
</dbReference>
<evidence type="ECO:0000259" key="3">
    <source>
        <dbReference type="PROSITE" id="PS51898"/>
    </source>
</evidence>
<feature type="compositionally biased region" description="Basic and acidic residues" evidence="2">
    <location>
        <begin position="19"/>
        <end position="29"/>
    </location>
</feature>
<keyword evidence="5" id="KW-1185">Reference proteome</keyword>
<evidence type="ECO:0000313" key="5">
    <source>
        <dbReference type="Proteomes" id="UP000295431"/>
    </source>
</evidence>
<gene>
    <name evidence="4" type="ORF">E1284_24730</name>
</gene>
<sequence length="201" mass="21173">MTRSSQGNEPPSDPGRFTDTFEGKPKTDAGEATITLDKTTIKELRAHKARQNTERLTAGAAWTETGFVFTTPTGGPVDPNEVTEQFEQLSMEAGLPPVRLHDLRHGAATFLLAAGYDLKVVQETLRLSSLAIAADIYTSVLPQLARQSAEDAAAVVLGTHRTNRKRSRAKVTEIPAPPAPARGAAADGGEATGPATAADAS</sequence>
<comment type="caution">
    <text evidence="4">The sequence shown here is derived from an EMBL/GenBank/DDBJ whole genome shotgun (WGS) entry which is preliminary data.</text>
</comment>
<dbReference type="InterPro" id="IPR002104">
    <property type="entry name" value="Integrase_catalytic"/>
</dbReference>
<dbReference type="InterPro" id="IPR013762">
    <property type="entry name" value="Integrase-like_cat_sf"/>
</dbReference>
<dbReference type="RefSeq" id="WP_131942526.1">
    <property type="nucleotide sequence ID" value="NZ_BAAAMX010000048.1"/>
</dbReference>
<reference evidence="4 5" key="1">
    <citation type="submission" date="2019-03" db="EMBL/GenBank/DDBJ databases">
        <title>Draft genome sequences of novel Actinobacteria.</title>
        <authorList>
            <person name="Sahin N."/>
            <person name="Ay H."/>
            <person name="Saygin H."/>
        </authorList>
    </citation>
    <scope>NUCLEOTIDE SEQUENCE [LARGE SCALE GENOMIC DNA]</scope>
    <source>
        <strain evidence="4 5">DSM 45347</strain>
    </source>
</reference>
<dbReference type="InterPro" id="IPR011010">
    <property type="entry name" value="DNA_brk_join_enz"/>
</dbReference>
<feature type="region of interest" description="Disordered" evidence="2">
    <location>
        <begin position="161"/>
        <end position="201"/>
    </location>
</feature>
<evidence type="ECO:0000256" key="1">
    <source>
        <dbReference type="ARBA" id="ARBA00023172"/>
    </source>
</evidence>
<dbReference type="OrthoDB" id="9805859at2"/>